<dbReference type="Pfam" id="PF00076">
    <property type="entry name" value="RRM_1"/>
    <property type="match status" value="1"/>
</dbReference>
<feature type="domain" description="RRM" evidence="4">
    <location>
        <begin position="245"/>
        <end position="325"/>
    </location>
</feature>
<feature type="region of interest" description="Disordered" evidence="3">
    <location>
        <begin position="102"/>
        <end position="150"/>
    </location>
</feature>
<dbReference type="InterPro" id="IPR000504">
    <property type="entry name" value="RRM_dom"/>
</dbReference>
<dbReference type="SUPFAM" id="SSF54928">
    <property type="entry name" value="RNA-binding domain, RBD"/>
    <property type="match status" value="2"/>
</dbReference>
<evidence type="ECO:0000256" key="3">
    <source>
        <dbReference type="SAM" id="MobiDB-lite"/>
    </source>
</evidence>
<dbReference type="PANTHER" id="PTHR23003:SF60">
    <property type="entry name" value="RNA BINDING PROTEIN (AFU_ORTHOLOGUE AFUA_1G02950)"/>
    <property type="match status" value="1"/>
</dbReference>
<keyword evidence="1 2" id="KW-0694">RNA-binding</keyword>
<dbReference type="Proteomes" id="UP001146351">
    <property type="component" value="Unassembled WGS sequence"/>
</dbReference>
<feature type="region of interest" description="Disordered" evidence="3">
    <location>
        <begin position="356"/>
        <end position="398"/>
    </location>
</feature>
<dbReference type="GO" id="GO:0005634">
    <property type="term" value="C:nucleus"/>
    <property type="evidence" value="ECO:0007669"/>
    <property type="project" value="TreeGrafter"/>
</dbReference>
<dbReference type="EMBL" id="JAPQKO010000002">
    <property type="protein sequence ID" value="KAJ5179132.1"/>
    <property type="molecule type" value="Genomic_DNA"/>
</dbReference>
<dbReference type="InterPro" id="IPR050374">
    <property type="entry name" value="RRT5_SRSF_SR"/>
</dbReference>
<evidence type="ECO:0000313" key="5">
    <source>
        <dbReference type="EMBL" id="KAJ5179132.1"/>
    </source>
</evidence>
<dbReference type="GO" id="GO:0003729">
    <property type="term" value="F:mRNA binding"/>
    <property type="evidence" value="ECO:0007669"/>
    <property type="project" value="TreeGrafter"/>
</dbReference>
<gene>
    <name evidence="5" type="ORF">N7492_002342</name>
</gene>
<dbReference type="PROSITE" id="PS50102">
    <property type="entry name" value="RRM"/>
    <property type="match status" value="1"/>
</dbReference>
<dbReference type="GO" id="GO:0005737">
    <property type="term" value="C:cytoplasm"/>
    <property type="evidence" value="ECO:0007669"/>
    <property type="project" value="TreeGrafter"/>
</dbReference>
<proteinExistence type="predicted"/>
<organism evidence="5 6">
    <name type="scientific">Penicillium capsulatum</name>
    <dbReference type="NCBI Taxonomy" id="69766"/>
    <lineage>
        <taxon>Eukaryota</taxon>
        <taxon>Fungi</taxon>
        <taxon>Dikarya</taxon>
        <taxon>Ascomycota</taxon>
        <taxon>Pezizomycotina</taxon>
        <taxon>Eurotiomycetes</taxon>
        <taxon>Eurotiomycetidae</taxon>
        <taxon>Eurotiales</taxon>
        <taxon>Aspergillaceae</taxon>
        <taxon>Penicillium</taxon>
    </lineage>
</organism>
<evidence type="ECO:0000256" key="1">
    <source>
        <dbReference type="ARBA" id="ARBA00022884"/>
    </source>
</evidence>
<feature type="compositionally biased region" description="Polar residues" evidence="3">
    <location>
        <begin position="123"/>
        <end position="133"/>
    </location>
</feature>
<sequence length="398" mass="43573">MPLLGRDKGRSPRSRRSDDEFVVFLQGIPAHCRWQELKDLVRQTALHIRQAVVYDDSHGFPTGLGQIIVKNEDEAWRTYHRLSTNGWEGQSLVVTLARTSAPTKPIAGPTRSPPAMMQGYASGRSTPPRSQGNMAMPPSPISPESAHSASPTFQYPEYGTMMGAMSMGPQQFMPMMDPMQCFPPSPLMHCSMFDPSWNMMPMYPISPIQPLHESGAPYGCYHPRKPWGNHSESGSSSPVYDTTQRAIVIQNLSAATTTADLKSLLRGTGNVEQCNVTVTSDTQDNEARTHGSAIMHSAEDATRAIAMLNNMTFMGARIRVKMDQQPGITRTGSWDGTLGTPKDPDLFDLASNDKHSECSERGQDIPGVKVVDPNQPLVVDGSGMQKRSLELLSTSAPT</sequence>
<evidence type="ECO:0000259" key="4">
    <source>
        <dbReference type="PROSITE" id="PS50102"/>
    </source>
</evidence>
<dbReference type="InterPro" id="IPR012677">
    <property type="entry name" value="Nucleotide-bd_a/b_plait_sf"/>
</dbReference>
<dbReference type="Gene3D" id="3.30.70.330">
    <property type="match status" value="2"/>
</dbReference>
<evidence type="ECO:0000256" key="2">
    <source>
        <dbReference type="PROSITE-ProRule" id="PRU00176"/>
    </source>
</evidence>
<comment type="caution">
    <text evidence="5">The sequence shown here is derived from an EMBL/GenBank/DDBJ whole genome shotgun (WGS) entry which is preliminary data.</text>
</comment>
<accession>A0A9W9IJX3</accession>
<dbReference type="SMART" id="SM00360">
    <property type="entry name" value="RRM"/>
    <property type="match status" value="2"/>
</dbReference>
<keyword evidence="6" id="KW-1185">Reference proteome</keyword>
<dbReference type="GO" id="GO:1990904">
    <property type="term" value="C:ribonucleoprotein complex"/>
    <property type="evidence" value="ECO:0007669"/>
    <property type="project" value="TreeGrafter"/>
</dbReference>
<name>A0A9W9IJX3_9EURO</name>
<protein>
    <recommendedName>
        <fullName evidence="4">RRM domain-containing protein</fullName>
    </recommendedName>
</protein>
<evidence type="ECO:0000313" key="6">
    <source>
        <dbReference type="Proteomes" id="UP001146351"/>
    </source>
</evidence>
<dbReference type="PANTHER" id="PTHR23003">
    <property type="entry name" value="RNA RECOGNITION MOTIF RRM DOMAIN CONTAINING PROTEIN"/>
    <property type="match status" value="1"/>
</dbReference>
<dbReference type="InterPro" id="IPR035979">
    <property type="entry name" value="RBD_domain_sf"/>
</dbReference>
<dbReference type="CDD" id="cd00590">
    <property type="entry name" value="RRM_SF"/>
    <property type="match status" value="1"/>
</dbReference>
<reference evidence="5" key="2">
    <citation type="journal article" date="2023" name="IMA Fungus">
        <title>Comparative genomic study of the Penicillium genus elucidates a diverse pangenome and 15 lateral gene transfer events.</title>
        <authorList>
            <person name="Petersen C."/>
            <person name="Sorensen T."/>
            <person name="Nielsen M.R."/>
            <person name="Sondergaard T.E."/>
            <person name="Sorensen J.L."/>
            <person name="Fitzpatrick D.A."/>
            <person name="Frisvad J.C."/>
            <person name="Nielsen K.L."/>
        </authorList>
    </citation>
    <scope>NUCLEOTIDE SEQUENCE</scope>
    <source>
        <strain evidence="5">IBT 21917</strain>
    </source>
</reference>
<dbReference type="AlphaFoldDB" id="A0A9W9IJX3"/>
<reference evidence="5" key="1">
    <citation type="submission" date="2022-11" db="EMBL/GenBank/DDBJ databases">
        <authorList>
            <person name="Petersen C."/>
        </authorList>
    </citation>
    <scope>NUCLEOTIDE SEQUENCE</scope>
    <source>
        <strain evidence="5">IBT 21917</strain>
    </source>
</reference>
<dbReference type="OrthoDB" id="1049195at2759"/>